<dbReference type="RefSeq" id="WP_061947376.1">
    <property type="nucleotide sequence ID" value="NZ_LTAO01000001.1"/>
</dbReference>
<dbReference type="InterPro" id="IPR007060">
    <property type="entry name" value="FtsL/DivIC"/>
</dbReference>
<feature type="transmembrane region" description="Helical" evidence="7">
    <location>
        <begin position="37"/>
        <end position="57"/>
    </location>
</feature>
<dbReference type="Pfam" id="PF04977">
    <property type="entry name" value="DivIC"/>
    <property type="match status" value="1"/>
</dbReference>
<keyword evidence="5 7" id="KW-0472">Membrane</keyword>
<evidence type="ECO:0000256" key="5">
    <source>
        <dbReference type="ARBA" id="ARBA00023136"/>
    </source>
</evidence>
<comment type="subcellular location">
    <subcellularLocation>
        <location evidence="7">Cell membrane</location>
        <topology evidence="7">Single-pass type II membrane protein</topology>
    </subcellularLocation>
    <text evidence="7">Localizes to the division septum where it forms a ring structure.</text>
</comment>
<evidence type="ECO:0000256" key="6">
    <source>
        <dbReference type="ARBA" id="ARBA00023306"/>
    </source>
</evidence>
<comment type="function">
    <text evidence="7">Essential cell division protein.</text>
</comment>
<reference evidence="9" key="1">
    <citation type="submission" date="2016-02" db="EMBL/GenBank/DDBJ databases">
        <title>Genome sequence of Bacillus trypoxylicola KCTC 13244(T).</title>
        <authorList>
            <person name="Jeong H."/>
            <person name="Park S.-H."/>
            <person name="Choi S.-K."/>
        </authorList>
    </citation>
    <scope>NUCLEOTIDE SEQUENCE [LARGE SCALE GENOMIC DNA]</scope>
    <source>
        <strain evidence="9">KCTC 13244</strain>
    </source>
</reference>
<keyword evidence="4 7" id="KW-1133">Transmembrane helix</keyword>
<evidence type="ECO:0000313" key="10">
    <source>
        <dbReference type="Proteomes" id="UP000075806"/>
    </source>
</evidence>
<dbReference type="GO" id="GO:0043093">
    <property type="term" value="P:FtsZ-dependent cytokinesis"/>
    <property type="evidence" value="ECO:0007669"/>
    <property type="project" value="UniProtKB-UniRule"/>
</dbReference>
<sequence length="119" mass="13741">MSMIARQIQHQEQLEPKRKKKIVRRVRHKLTLGEKSIIGILILSLFIVGAIIVNNYVEMYRMNQDIYQLEQVVAEQSEINGGLYLQVLELSNPDRILQLAKESGMGLNEENVNPIQQQN</sequence>
<keyword evidence="1 7" id="KW-1003">Cell membrane</keyword>
<dbReference type="STRING" id="519424.AZF04_02255"/>
<dbReference type="InterPro" id="IPR011922">
    <property type="entry name" value="Cell_div_FtsL"/>
</dbReference>
<keyword evidence="10" id="KW-1185">Reference proteome</keyword>
<dbReference type="GO" id="GO:0032153">
    <property type="term" value="C:cell division site"/>
    <property type="evidence" value="ECO:0007669"/>
    <property type="project" value="UniProtKB-UniRule"/>
</dbReference>
<name>A0A162FAW3_9BACI</name>
<dbReference type="NCBIfam" id="TIGR02209">
    <property type="entry name" value="ftsL_broad"/>
    <property type="match status" value="1"/>
</dbReference>
<keyword evidence="3 7" id="KW-0812">Transmembrane</keyword>
<proteinExistence type="inferred from homology"/>
<dbReference type="GO" id="GO:0005886">
    <property type="term" value="C:plasma membrane"/>
    <property type="evidence" value="ECO:0007669"/>
    <property type="project" value="UniProtKB-SubCell"/>
</dbReference>
<evidence type="ECO:0000256" key="4">
    <source>
        <dbReference type="ARBA" id="ARBA00022989"/>
    </source>
</evidence>
<dbReference type="AlphaFoldDB" id="A0A162FAW3"/>
<evidence type="ECO:0000256" key="1">
    <source>
        <dbReference type="ARBA" id="ARBA00022475"/>
    </source>
</evidence>
<organism evidence="9 10">
    <name type="scientific">Alkalihalobacillus trypoxylicola</name>
    <dbReference type="NCBI Taxonomy" id="519424"/>
    <lineage>
        <taxon>Bacteria</taxon>
        <taxon>Bacillati</taxon>
        <taxon>Bacillota</taxon>
        <taxon>Bacilli</taxon>
        <taxon>Bacillales</taxon>
        <taxon>Bacillaceae</taxon>
        <taxon>Alkalihalobacillus</taxon>
    </lineage>
</organism>
<evidence type="ECO:0000256" key="2">
    <source>
        <dbReference type="ARBA" id="ARBA00022618"/>
    </source>
</evidence>
<gene>
    <name evidence="7" type="primary">ftsL</name>
    <name evidence="9" type="ORF">AZF04_02255</name>
</gene>
<dbReference type="Proteomes" id="UP000075806">
    <property type="component" value="Unassembled WGS sequence"/>
</dbReference>
<accession>A0A162FAW3</accession>
<dbReference type="HAMAP" id="MF_00910">
    <property type="entry name" value="FtsL"/>
    <property type="match status" value="1"/>
</dbReference>
<comment type="similarity">
    <text evidence="7">Belongs to the FtsL family.</text>
</comment>
<keyword evidence="6 7" id="KW-0131">Cell cycle</keyword>
<protein>
    <recommendedName>
        <fullName evidence="7 8">Cell division protein FtsL</fullName>
    </recommendedName>
</protein>
<evidence type="ECO:0000256" key="7">
    <source>
        <dbReference type="HAMAP-Rule" id="MF_00910"/>
    </source>
</evidence>
<evidence type="ECO:0000313" key="9">
    <source>
        <dbReference type="EMBL" id="KYG35181.1"/>
    </source>
</evidence>
<evidence type="ECO:0000256" key="3">
    <source>
        <dbReference type="ARBA" id="ARBA00022692"/>
    </source>
</evidence>
<evidence type="ECO:0000256" key="8">
    <source>
        <dbReference type="NCBIfam" id="TIGR02209"/>
    </source>
</evidence>
<keyword evidence="2 7" id="KW-0132">Cell division</keyword>
<dbReference type="EMBL" id="LTAO01000001">
    <property type="protein sequence ID" value="KYG35181.1"/>
    <property type="molecule type" value="Genomic_DNA"/>
</dbReference>
<dbReference type="OrthoDB" id="2989137at2"/>
<comment type="caution">
    <text evidence="9">The sequence shown here is derived from an EMBL/GenBank/DDBJ whole genome shotgun (WGS) entry which is preliminary data.</text>
</comment>